<evidence type="ECO:0000256" key="1">
    <source>
        <dbReference type="ARBA" id="ARBA00022729"/>
    </source>
</evidence>
<dbReference type="Pfam" id="PF21783">
    <property type="entry name" value="YNCE"/>
    <property type="match status" value="1"/>
</dbReference>
<evidence type="ECO:0000313" key="5">
    <source>
        <dbReference type="Proteomes" id="UP000242415"/>
    </source>
</evidence>
<dbReference type="OrthoDB" id="145213at2"/>
<dbReference type="PANTHER" id="PTHR47197:SF3">
    <property type="entry name" value="DIHYDRO-HEME D1 DEHYDROGENASE"/>
    <property type="match status" value="1"/>
</dbReference>
<evidence type="ECO:0000259" key="3">
    <source>
        <dbReference type="Pfam" id="PF21783"/>
    </source>
</evidence>
<dbReference type="InterPro" id="IPR051200">
    <property type="entry name" value="Host-pathogen_enzymatic-act"/>
</dbReference>
<dbReference type="SUPFAM" id="SSF50974">
    <property type="entry name" value="Nitrous oxide reductase, N-terminal domain"/>
    <property type="match status" value="1"/>
</dbReference>
<evidence type="ECO:0000313" key="4">
    <source>
        <dbReference type="EMBL" id="SDY45177.1"/>
    </source>
</evidence>
<reference evidence="5" key="1">
    <citation type="submission" date="2016-10" db="EMBL/GenBank/DDBJ databases">
        <authorList>
            <person name="Varghese N."/>
            <person name="Submissions S."/>
        </authorList>
    </citation>
    <scope>NUCLEOTIDE SEQUENCE [LARGE SCALE GENOMIC DNA]</scope>
    <source>
        <strain evidence="5">DSM 45245</strain>
    </source>
</reference>
<evidence type="ECO:0000256" key="2">
    <source>
        <dbReference type="SAM" id="MobiDB-lite"/>
    </source>
</evidence>
<dbReference type="STRING" id="405436.SAMN05444365_102305"/>
<dbReference type="AlphaFoldDB" id="A0A1H3JZ24"/>
<dbReference type="Gene3D" id="2.130.10.10">
    <property type="entry name" value="YVTN repeat-like/Quinoprotein amine dehydrogenase"/>
    <property type="match status" value="2"/>
</dbReference>
<dbReference type="InterPro" id="IPR048433">
    <property type="entry name" value="YNCE-like_beta-prop"/>
</dbReference>
<gene>
    <name evidence="4" type="ORF">SAMN05444365_102305</name>
</gene>
<dbReference type="RefSeq" id="WP_139307194.1">
    <property type="nucleotide sequence ID" value="NZ_FNPH01000002.1"/>
</dbReference>
<feature type="compositionally biased region" description="Low complexity" evidence="2">
    <location>
        <begin position="27"/>
        <end position="46"/>
    </location>
</feature>
<protein>
    <submittedName>
        <fullName evidence="4">40-residue YVTN family beta-propeller repeat-containing protein</fullName>
    </submittedName>
</protein>
<keyword evidence="1" id="KW-0732">Signal</keyword>
<organism evidence="4 5">
    <name type="scientific">Micromonospora pattaloongensis</name>
    <dbReference type="NCBI Taxonomy" id="405436"/>
    <lineage>
        <taxon>Bacteria</taxon>
        <taxon>Bacillati</taxon>
        <taxon>Actinomycetota</taxon>
        <taxon>Actinomycetes</taxon>
        <taxon>Micromonosporales</taxon>
        <taxon>Micromonosporaceae</taxon>
        <taxon>Micromonospora</taxon>
    </lineage>
</organism>
<dbReference type="InterPro" id="IPR015943">
    <property type="entry name" value="WD40/YVTN_repeat-like_dom_sf"/>
</dbReference>
<feature type="region of interest" description="Disordered" evidence="2">
    <location>
        <begin position="26"/>
        <end position="65"/>
    </location>
</feature>
<keyword evidence="5" id="KW-1185">Reference proteome</keyword>
<dbReference type="EMBL" id="FNPH01000002">
    <property type="protein sequence ID" value="SDY45177.1"/>
    <property type="molecule type" value="Genomic_DNA"/>
</dbReference>
<name>A0A1H3JZ24_9ACTN</name>
<sequence>MSRSRRALLAATVALPLFGCVTERTGPAPTRAPASNSAAPPASATPHRLPGMPPDPDPRNVYAPAGPNMLSDQVRGHRNLVYVPHTVSNDVYVIDPTTYKVVDKYPGGEEAQHIVPSYDLSTLYVASSKVPGGGLVPIDPKTGKPGKEIKVEDVYNLYFTPDGKYGMVVAEFFKRLDFYDPKTWKKVSSAEFPDCAGINHVDFTADGRTMLVSCEFANRMIAVDTETRRKLRAFTLDKATNGMPQDTRLTPDGRHFLVADMHAHGVYVFDGAATRQTGFIPTGRGAHGIYFSRDGRRAFVSNRDEGSISVLDTTTLKPVAKWQLPGGGSPDMGGLSADGKQLWLAGRYHGEVYVIDTDNGRLITRIPVGNGPHGLVVWPQPGRYSLGHTGNIR</sequence>
<accession>A0A1H3JZ24</accession>
<dbReference type="PANTHER" id="PTHR47197">
    <property type="entry name" value="PROTEIN NIRF"/>
    <property type="match status" value="1"/>
</dbReference>
<dbReference type="Proteomes" id="UP000242415">
    <property type="component" value="Unassembled WGS sequence"/>
</dbReference>
<proteinExistence type="predicted"/>
<dbReference type="InterPro" id="IPR011045">
    <property type="entry name" value="N2O_reductase_N"/>
</dbReference>
<feature type="domain" description="YNCE-like beta-propeller" evidence="3">
    <location>
        <begin position="81"/>
        <end position="376"/>
    </location>
</feature>